<dbReference type="InterPro" id="IPR052895">
    <property type="entry name" value="HetReg/Transcr_Mod"/>
</dbReference>
<evidence type="ECO:0000313" key="1">
    <source>
        <dbReference type="EMBL" id="KAH7139861.1"/>
    </source>
</evidence>
<dbReference type="EMBL" id="JAGMUU010000014">
    <property type="protein sequence ID" value="KAH7139861.1"/>
    <property type="molecule type" value="Genomic_DNA"/>
</dbReference>
<dbReference type="AlphaFoldDB" id="A0A9P9J1H5"/>
<evidence type="ECO:0000313" key="2">
    <source>
        <dbReference type="Proteomes" id="UP000717696"/>
    </source>
</evidence>
<keyword evidence="2" id="KW-1185">Reference proteome</keyword>
<dbReference type="OrthoDB" id="2288928at2759"/>
<proteinExistence type="predicted"/>
<gene>
    <name evidence="1" type="ORF">B0J13DRAFT_638883</name>
</gene>
<dbReference type="PANTHER" id="PTHR24148">
    <property type="entry name" value="ANKYRIN REPEAT DOMAIN-CONTAINING PROTEIN 39 HOMOLOG-RELATED"/>
    <property type="match status" value="1"/>
</dbReference>
<organism evidence="1 2">
    <name type="scientific">Dactylonectria estremocensis</name>
    <dbReference type="NCBI Taxonomy" id="1079267"/>
    <lineage>
        <taxon>Eukaryota</taxon>
        <taxon>Fungi</taxon>
        <taxon>Dikarya</taxon>
        <taxon>Ascomycota</taxon>
        <taxon>Pezizomycotina</taxon>
        <taxon>Sordariomycetes</taxon>
        <taxon>Hypocreomycetidae</taxon>
        <taxon>Hypocreales</taxon>
        <taxon>Nectriaceae</taxon>
        <taxon>Dactylonectria</taxon>
    </lineage>
</organism>
<dbReference type="PANTHER" id="PTHR24148:SF64">
    <property type="entry name" value="HETEROKARYON INCOMPATIBILITY DOMAIN-CONTAINING PROTEIN"/>
    <property type="match status" value="1"/>
</dbReference>
<evidence type="ECO:0008006" key="3">
    <source>
        <dbReference type="Google" id="ProtNLM"/>
    </source>
</evidence>
<dbReference type="Proteomes" id="UP000717696">
    <property type="component" value="Unassembled WGS sequence"/>
</dbReference>
<reference evidence="1" key="1">
    <citation type="journal article" date="2021" name="Nat. Commun.">
        <title>Genetic determinants of endophytism in the Arabidopsis root mycobiome.</title>
        <authorList>
            <person name="Mesny F."/>
            <person name="Miyauchi S."/>
            <person name="Thiergart T."/>
            <person name="Pickel B."/>
            <person name="Atanasova L."/>
            <person name="Karlsson M."/>
            <person name="Huettel B."/>
            <person name="Barry K.W."/>
            <person name="Haridas S."/>
            <person name="Chen C."/>
            <person name="Bauer D."/>
            <person name="Andreopoulos W."/>
            <person name="Pangilinan J."/>
            <person name="LaButti K."/>
            <person name="Riley R."/>
            <person name="Lipzen A."/>
            <person name="Clum A."/>
            <person name="Drula E."/>
            <person name="Henrissat B."/>
            <person name="Kohler A."/>
            <person name="Grigoriev I.V."/>
            <person name="Martin F.M."/>
            <person name="Hacquard S."/>
        </authorList>
    </citation>
    <scope>NUCLEOTIDE SEQUENCE</scope>
    <source>
        <strain evidence="1">MPI-CAGE-AT-0021</strain>
    </source>
</reference>
<name>A0A9P9J1H5_9HYPO</name>
<accession>A0A9P9J1H5</accession>
<dbReference type="Pfam" id="PF26639">
    <property type="entry name" value="Het-6_barrel"/>
    <property type="match status" value="1"/>
</dbReference>
<comment type="caution">
    <text evidence="1">The sequence shown here is derived from an EMBL/GenBank/DDBJ whole genome shotgun (WGS) entry which is preliminary data.</text>
</comment>
<protein>
    <recommendedName>
        <fullName evidence="3">Heterokaryon incompatibility domain-containing protein</fullName>
    </recommendedName>
</protein>
<sequence>MHDSDAGRVHVRICLHLEEQRQSIRSVIDAEKLGPVPEDSDLRRELRITNNLASLQIRSRGSHATDPRDHVFALLGIAQGHGGHAPAVDYSLSLAEVYARTAYAWYKMSTRRPLEWLMCINGSYHTSDLPSWVPDWRRPWNGKPLMHHSVETGDGTLDGRDSRCKIEFPDLKTPLTMPIQLSIRGIQILQIKDVERVKREDWDVGRHAELINSFPAPYPTTYITYKDAFVRTVMLKNPIYDAKEVIDPQESFWEYCRAPRGLPRLRPIFRGEISKFPPNICLSMRFHLGETEPTPHIRNSGAVRSADEPRYTQTELYSSITPHYRTLVTFPQDEFVRSRTWFITQNGFMGLAPDIVQPGDAIAHLFGGDFPCVIRKRRVENGKTIWGLIGRCFVLGLMESNLDYLLPEADIEDFIFE</sequence>